<evidence type="ECO:0000256" key="2">
    <source>
        <dbReference type="ARBA" id="ARBA00022741"/>
    </source>
</evidence>
<dbReference type="InterPro" id="IPR038005">
    <property type="entry name" value="RX-like_CC"/>
</dbReference>
<evidence type="ECO:0000259" key="5">
    <source>
        <dbReference type="Pfam" id="PF00337"/>
    </source>
</evidence>
<evidence type="ECO:0000256" key="3">
    <source>
        <dbReference type="ARBA" id="ARBA00022821"/>
    </source>
</evidence>
<dbReference type="Pfam" id="PF18052">
    <property type="entry name" value="Rx_N"/>
    <property type="match status" value="1"/>
</dbReference>
<dbReference type="EMBL" id="JAATIQ010000279">
    <property type="protein sequence ID" value="KAF4364890.1"/>
    <property type="molecule type" value="Genomic_DNA"/>
</dbReference>
<keyword evidence="2" id="KW-0547">Nucleotide-binding</keyword>
<sequence>MKKWSGGLMIVALAMVLVFRYSLIGTKPPPTSPTQNHDSAYGFFNNHPPKNPYEESDLPILPEIRVKPVKRPHFVNHEGLNELYVLQNISVGDSSPLLVWAQLRSVLARSDALPETAQGIKEASVAWKELVSIIEEKASQLSNIDKSEDKNCPFSVNKLEKTALGDEMVLELPCGLVEDSSISLVGIPDGPHRSFQIQLLGEPNAPIILHYNFKTHGLRSLDGAKRKNTLDLVLGKVLSFVGNELFLLSGVQAELDKIKNELEYMQSLIIDTKGKRGLSDLEKTVVRKFKEKADDIVDFIEEYTYFSNKNRNSNEFYTSIICFPNALIRKHQLATKFQE</sequence>
<dbReference type="InterPro" id="IPR001079">
    <property type="entry name" value="Galectin_CRD"/>
</dbReference>
<evidence type="ECO:0000256" key="4">
    <source>
        <dbReference type="SAM" id="SignalP"/>
    </source>
</evidence>
<keyword evidence="1" id="KW-0677">Repeat</keyword>
<evidence type="ECO:0000313" key="7">
    <source>
        <dbReference type="EMBL" id="KAF4364890.1"/>
    </source>
</evidence>
<protein>
    <recommendedName>
        <fullName evidence="9">Hexosyltransferase</fullName>
    </recommendedName>
</protein>
<dbReference type="GO" id="GO:0000166">
    <property type="term" value="F:nucleotide binding"/>
    <property type="evidence" value="ECO:0007669"/>
    <property type="project" value="UniProtKB-KW"/>
</dbReference>
<dbReference type="CDD" id="cd14798">
    <property type="entry name" value="RX-CC_like"/>
    <property type="match status" value="1"/>
</dbReference>
<feature type="domain" description="Galectin" evidence="5">
    <location>
        <begin position="169"/>
        <end position="214"/>
    </location>
</feature>
<evidence type="ECO:0000256" key="1">
    <source>
        <dbReference type="ARBA" id="ARBA00022737"/>
    </source>
</evidence>
<dbReference type="Pfam" id="PF00337">
    <property type="entry name" value="Gal-bind_lectin"/>
    <property type="match status" value="1"/>
</dbReference>
<evidence type="ECO:0008006" key="9">
    <source>
        <dbReference type="Google" id="ProtNLM"/>
    </source>
</evidence>
<feature type="signal peptide" evidence="4">
    <location>
        <begin position="1"/>
        <end position="25"/>
    </location>
</feature>
<evidence type="ECO:0000259" key="6">
    <source>
        <dbReference type="Pfam" id="PF18052"/>
    </source>
</evidence>
<keyword evidence="8" id="KW-1185">Reference proteome</keyword>
<dbReference type="Gene3D" id="1.20.5.4130">
    <property type="match status" value="1"/>
</dbReference>
<dbReference type="AlphaFoldDB" id="A0A7J6F595"/>
<organism evidence="7 8">
    <name type="scientific">Cannabis sativa</name>
    <name type="common">Hemp</name>
    <name type="synonym">Marijuana</name>
    <dbReference type="NCBI Taxonomy" id="3483"/>
    <lineage>
        <taxon>Eukaryota</taxon>
        <taxon>Viridiplantae</taxon>
        <taxon>Streptophyta</taxon>
        <taxon>Embryophyta</taxon>
        <taxon>Tracheophyta</taxon>
        <taxon>Spermatophyta</taxon>
        <taxon>Magnoliopsida</taxon>
        <taxon>eudicotyledons</taxon>
        <taxon>Gunneridae</taxon>
        <taxon>Pentapetalae</taxon>
        <taxon>rosids</taxon>
        <taxon>fabids</taxon>
        <taxon>Rosales</taxon>
        <taxon>Cannabaceae</taxon>
        <taxon>Cannabis</taxon>
    </lineage>
</organism>
<proteinExistence type="predicted"/>
<dbReference type="Proteomes" id="UP000583929">
    <property type="component" value="Unassembled WGS sequence"/>
</dbReference>
<keyword evidence="4" id="KW-0732">Signal</keyword>
<dbReference type="GO" id="GO:0006952">
    <property type="term" value="P:defense response"/>
    <property type="evidence" value="ECO:0007669"/>
    <property type="project" value="UniProtKB-KW"/>
</dbReference>
<keyword evidence="3" id="KW-0611">Plant defense</keyword>
<accession>A0A7J6F595</accession>
<name>A0A7J6F595_CANSA</name>
<gene>
    <name evidence="7" type="ORF">G4B88_025609</name>
</gene>
<dbReference type="Gene3D" id="2.60.120.200">
    <property type="match status" value="1"/>
</dbReference>
<reference evidence="7 8" key="1">
    <citation type="journal article" date="2020" name="bioRxiv">
        <title>Sequence and annotation of 42 cannabis genomes reveals extensive copy number variation in cannabinoid synthesis and pathogen resistance genes.</title>
        <authorList>
            <person name="Mckernan K.J."/>
            <person name="Helbert Y."/>
            <person name="Kane L.T."/>
            <person name="Ebling H."/>
            <person name="Zhang L."/>
            <person name="Liu B."/>
            <person name="Eaton Z."/>
            <person name="Mclaughlin S."/>
            <person name="Kingan S."/>
            <person name="Baybayan P."/>
            <person name="Concepcion G."/>
            <person name="Jordan M."/>
            <person name="Riva A."/>
            <person name="Barbazuk W."/>
            <person name="Harkins T."/>
        </authorList>
    </citation>
    <scope>NUCLEOTIDE SEQUENCE [LARGE SCALE GENOMIC DNA]</scope>
    <source>
        <strain evidence="8">cv. Jamaican Lion 4</strain>
        <tissue evidence="7">Leaf</tissue>
    </source>
</reference>
<dbReference type="GO" id="GO:0030246">
    <property type="term" value="F:carbohydrate binding"/>
    <property type="evidence" value="ECO:0007669"/>
    <property type="project" value="InterPro"/>
</dbReference>
<evidence type="ECO:0000313" key="8">
    <source>
        <dbReference type="Proteomes" id="UP000583929"/>
    </source>
</evidence>
<feature type="chain" id="PRO_5029667584" description="Hexosyltransferase" evidence="4">
    <location>
        <begin position="26"/>
        <end position="339"/>
    </location>
</feature>
<feature type="domain" description="Disease resistance N-terminal" evidence="6">
    <location>
        <begin position="231"/>
        <end position="314"/>
    </location>
</feature>
<dbReference type="InterPro" id="IPR041118">
    <property type="entry name" value="Rx_N"/>
</dbReference>
<comment type="caution">
    <text evidence="7">The sequence shown here is derived from an EMBL/GenBank/DDBJ whole genome shotgun (WGS) entry which is preliminary data.</text>
</comment>